<keyword evidence="2" id="KW-0472">Membrane</keyword>
<dbReference type="GO" id="GO:0009279">
    <property type="term" value="C:cell outer membrane"/>
    <property type="evidence" value="ECO:0007669"/>
    <property type="project" value="UniProtKB-SubCell"/>
</dbReference>
<dbReference type="Proteomes" id="UP000243937">
    <property type="component" value="Chromosome"/>
</dbReference>
<dbReference type="GO" id="GO:0015562">
    <property type="term" value="F:efflux transmembrane transporter activity"/>
    <property type="evidence" value="ECO:0007669"/>
    <property type="project" value="InterPro"/>
</dbReference>
<dbReference type="InterPro" id="IPR003423">
    <property type="entry name" value="OMP_efflux"/>
</dbReference>
<dbReference type="SUPFAM" id="SSF56954">
    <property type="entry name" value="Outer membrane efflux proteins (OEP)"/>
    <property type="match status" value="1"/>
</dbReference>
<gene>
    <name evidence="3" type="ORF">CBP31_09175</name>
</gene>
<evidence type="ECO:0000313" key="4">
    <source>
        <dbReference type="Proteomes" id="UP000243937"/>
    </source>
</evidence>
<dbReference type="AlphaFoldDB" id="A0A1Y0D6H8"/>
<reference evidence="3 4" key="1">
    <citation type="journal article" date="2014" name="Int. J. Syst. Evol. Microbiol.">
        <title>Oceanisphaera profunda sp. nov., a marine bacterium isolated from deep-sea sediment, and emended description of the genus Oceanisphaera.</title>
        <authorList>
            <person name="Xu Z."/>
            <person name="Zhang X.Y."/>
            <person name="Su H.N."/>
            <person name="Yu Z.C."/>
            <person name="Liu C."/>
            <person name="Li H."/>
            <person name="Chen X.L."/>
            <person name="Song X.Y."/>
            <person name="Xie B.B."/>
            <person name="Qin Q.L."/>
            <person name="Zhou B.C."/>
            <person name="Shi M."/>
            <person name="Huang Y."/>
            <person name="Zhang Y.Z."/>
        </authorList>
    </citation>
    <scope>NUCLEOTIDE SEQUENCE [LARGE SCALE GENOMIC DNA]</scope>
    <source>
        <strain evidence="3 4">SM1222</strain>
    </source>
</reference>
<evidence type="ECO:0000256" key="1">
    <source>
        <dbReference type="ARBA" id="ARBA00007613"/>
    </source>
</evidence>
<keyword evidence="2" id="KW-0812">Transmembrane</keyword>
<keyword evidence="2" id="KW-1134">Transmembrane beta strand</keyword>
<organism evidence="3 4">
    <name type="scientific">Oceanisphaera profunda</name>
    <dbReference type="NCBI Taxonomy" id="1416627"/>
    <lineage>
        <taxon>Bacteria</taxon>
        <taxon>Pseudomonadati</taxon>
        <taxon>Pseudomonadota</taxon>
        <taxon>Gammaproteobacteria</taxon>
        <taxon>Aeromonadales</taxon>
        <taxon>Aeromonadaceae</taxon>
        <taxon>Oceanisphaera</taxon>
    </lineage>
</organism>
<comment type="similarity">
    <text evidence="1 2">Belongs to the outer membrane factor (OMF) (TC 1.B.17) family.</text>
</comment>
<dbReference type="PANTHER" id="PTHR30203">
    <property type="entry name" value="OUTER MEMBRANE CATION EFFLUX PROTEIN"/>
    <property type="match status" value="1"/>
</dbReference>
<dbReference type="Pfam" id="PF02321">
    <property type="entry name" value="OEP"/>
    <property type="match status" value="2"/>
</dbReference>
<accession>A0A1Y0D6H8</accession>
<dbReference type="Gene3D" id="2.20.200.10">
    <property type="entry name" value="Outer membrane efflux proteins (OEP)"/>
    <property type="match status" value="1"/>
</dbReference>
<sequence>MPNLRSHLRSRLMPHLSRHSSWALSPLFCALLLAGCASTDTSDRPDIVYKMASQWSTSTPTSNQNQALHQAWWLDFNSPVLTDLITTALSANPDVLIAAERIMQAEAQVQGANASLFPSLNLGAGSDKSWQQHGSQESSRANLGISYELDLWGKLSAQRQAAAAGLAISEYDLASAQLMLTTGVANAWVQLLTLDERIRINEKNLATAESNFAIVEAKYKYGAATLSDFYRQRGAVASQQASLLPLREQRRQTESALAILLGRAPQDYHLASQPLAELALPRLAPGLPSELLTRRPDLAAAEAQLQAADANVSAARAALLPSVQLTGSGGLASQALLSLANPVNTLGLGASLSQILFDGGRLRSQVKISEARQRELVLNYQKAILQALKETEDALGNLALSQAQIAQQQRIVDDAQHTLDLTDIRYRAGADELLLLLDAQRTLFSADEQLVNLRQSQFSATLDLIKALGGGWENDAQGEE</sequence>
<dbReference type="EMBL" id="CP021377">
    <property type="protein sequence ID" value="ART82776.1"/>
    <property type="molecule type" value="Genomic_DNA"/>
</dbReference>
<dbReference type="NCBIfam" id="TIGR01845">
    <property type="entry name" value="outer_NodT"/>
    <property type="match status" value="1"/>
</dbReference>
<keyword evidence="4" id="KW-1185">Reference proteome</keyword>
<dbReference type="Gene3D" id="1.20.1600.10">
    <property type="entry name" value="Outer membrane efflux proteins (OEP)"/>
    <property type="match status" value="1"/>
</dbReference>
<protein>
    <recommendedName>
        <fullName evidence="5">RND transporter</fullName>
    </recommendedName>
</protein>
<evidence type="ECO:0000256" key="2">
    <source>
        <dbReference type="RuleBase" id="RU362097"/>
    </source>
</evidence>
<proteinExistence type="inferred from homology"/>
<name>A0A1Y0D6H8_9GAMM</name>
<keyword evidence="2" id="KW-0449">Lipoprotein</keyword>
<evidence type="ECO:0000313" key="3">
    <source>
        <dbReference type="EMBL" id="ART82776.1"/>
    </source>
</evidence>
<dbReference type="PANTHER" id="PTHR30203:SF33">
    <property type="entry name" value="BLR4455 PROTEIN"/>
    <property type="match status" value="1"/>
</dbReference>
<keyword evidence="2" id="KW-0564">Palmitate</keyword>
<evidence type="ECO:0008006" key="5">
    <source>
        <dbReference type="Google" id="ProtNLM"/>
    </source>
</evidence>
<comment type="subcellular location">
    <subcellularLocation>
        <location evidence="2">Cell outer membrane</location>
        <topology evidence="2">Lipid-anchor</topology>
    </subcellularLocation>
</comment>
<dbReference type="InterPro" id="IPR010131">
    <property type="entry name" value="MdtP/NodT-like"/>
</dbReference>
<dbReference type="KEGG" id="opf:CBP31_09175"/>